<dbReference type="GO" id="GO:0004497">
    <property type="term" value="F:monooxygenase activity"/>
    <property type="evidence" value="ECO:0007669"/>
    <property type="project" value="UniProtKB-KW"/>
</dbReference>
<sequence>MSVQVASTTGKDPQKPARVFNILPVAIAWGVMLAFYVSLRLYQQAFAFKFGLDSTSPDFEIYWKALFKIEVPAIFGIGAVIWAYLWFTRDRRINDISPGTELKRYFTLIGWFLVYTFSFLWVANFFGEGDATWHQTVIRDTALTPSHIVLFYACIPTYIVVGVGTLIYATTRIPAFAKSYSVPLLMVVVGPGLILPNLGYNEWGHAFWFTEETFSHPLHWGFPVLGWTALAIGGVLLQVMRRVSELFKVFTPAASLTAK</sequence>
<keyword evidence="1" id="KW-0812">Transmembrane</keyword>
<evidence type="ECO:0000313" key="2">
    <source>
        <dbReference type="EMBL" id="SEQ84440.1"/>
    </source>
</evidence>
<protein>
    <submittedName>
        <fullName evidence="2">Methane/ammonia monooxygenase subunit C</fullName>
    </submittedName>
</protein>
<dbReference type="STRING" id="489703.SAMN04488038_111101"/>
<keyword evidence="1" id="KW-1133">Transmembrane helix</keyword>
<feature type="transmembrane region" description="Helical" evidence="1">
    <location>
        <begin position="180"/>
        <end position="200"/>
    </location>
</feature>
<name>A0A1H9JC51_9GAMM</name>
<dbReference type="AlphaFoldDB" id="A0A1H9JC51"/>
<reference evidence="2 3" key="1">
    <citation type="submission" date="2016-10" db="EMBL/GenBank/DDBJ databases">
        <authorList>
            <person name="de Groot N.N."/>
        </authorList>
    </citation>
    <scope>NUCLEOTIDE SEQUENCE [LARGE SCALE GENOMIC DNA]</scope>
    <source>
        <strain evidence="2 3">DSM 25927</strain>
    </source>
</reference>
<feature type="transmembrane region" description="Helical" evidence="1">
    <location>
        <begin position="61"/>
        <end position="87"/>
    </location>
</feature>
<feature type="transmembrane region" description="Helical" evidence="1">
    <location>
        <begin position="108"/>
        <end position="127"/>
    </location>
</feature>
<proteinExistence type="predicted"/>
<keyword evidence="1" id="KW-0472">Membrane</keyword>
<feature type="transmembrane region" description="Helical" evidence="1">
    <location>
        <begin position="20"/>
        <end position="41"/>
    </location>
</feature>
<organism evidence="2 3">
    <name type="scientific">Solimonas aquatica</name>
    <dbReference type="NCBI Taxonomy" id="489703"/>
    <lineage>
        <taxon>Bacteria</taxon>
        <taxon>Pseudomonadati</taxon>
        <taxon>Pseudomonadota</taxon>
        <taxon>Gammaproteobacteria</taxon>
        <taxon>Nevskiales</taxon>
        <taxon>Nevskiaceae</taxon>
        <taxon>Solimonas</taxon>
    </lineage>
</organism>
<gene>
    <name evidence="2" type="ORF">SAMN04488038_111101</name>
</gene>
<dbReference type="NCBIfam" id="NF041641">
    <property type="entry name" value="AmoC_BACT"/>
    <property type="match status" value="1"/>
</dbReference>
<dbReference type="Pfam" id="PF04896">
    <property type="entry name" value="AmoC"/>
    <property type="match status" value="1"/>
</dbReference>
<accession>A0A1H9JC51</accession>
<dbReference type="CDD" id="cd19412">
    <property type="entry name" value="pMMO-AMO_C"/>
    <property type="match status" value="1"/>
</dbReference>
<dbReference type="RefSeq" id="WP_177189009.1">
    <property type="nucleotide sequence ID" value="NZ_FOFS01000011.1"/>
</dbReference>
<dbReference type="InterPro" id="IPR006980">
    <property type="entry name" value="NH3_CH4_mOase_C"/>
</dbReference>
<keyword evidence="2" id="KW-0503">Monooxygenase</keyword>
<feature type="transmembrane region" description="Helical" evidence="1">
    <location>
        <begin position="220"/>
        <end position="240"/>
    </location>
</feature>
<keyword evidence="3" id="KW-1185">Reference proteome</keyword>
<dbReference type="Proteomes" id="UP000199233">
    <property type="component" value="Unassembled WGS sequence"/>
</dbReference>
<keyword evidence="2" id="KW-0560">Oxidoreductase</keyword>
<dbReference type="InterPro" id="IPR023349">
    <property type="entry name" value="NH3_CH4_mOase_C_sf"/>
</dbReference>
<feature type="transmembrane region" description="Helical" evidence="1">
    <location>
        <begin position="147"/>
        <end position="168"/>
    </location>
</feature>
<dbReference type="EMBL" id="FOFS01000011">
    <property type="protein sequence ID" value="SEQ84440.1"/>
    <property type="molecule type" value="Genomic_DNA"/>
</dbReference>
<dbReference type="Gene3D" id="1.20.1050.50">
    <property type="entry name" value="Particulate methane monooxygenase subunit c2. Chain: C"/>
    <property type="match status" value="1"/>
</dbReference>
<evidence type="ECO:0000313" key="3">
    <source>
        <dbReference type="Proteomes" id="UP000199233"/>
    </source>
</evidence>
<evidence type="ECO:0000256" key="1">
    <source>
        <dbReference type="SAM" id="Phobius"/>
    </source>
</evidence>